<dbReference type="AlphaFoldDB" id="A0A6P1QWC1"/>
<dbReference type="PANTHER" id="PTHR12835:SF5">
    <property type="entry name" value="BIOTIN--PROTEIN LIGASE"/>
    <property type="match status" value="1"/>
</dbReference>
<dbReference type="RefSeq" id="WP_120488236.1">
    <property type="nucleotide sequence ID" value="NZ_CP029149.1"/>
</dbReference>
<dbReference type="Pfam" id="PF03099">
    <property type="entry name" value="BPL_LplA_LipB"/>
    <property type="match status" value="1"/>
</dbReference>
<dbReference type="Gene3D" id="3.30.930.10">
    <property type="entry name" value="Bira Bifunctional Protein, Domain 2"/>
    <property type="match status" value="1"/>
</dbReference>
<evidence type="ECO:0000313" key="2">
    <source>
        <dbReference type="Proteomes" id="UP000464318"/>
    </source>
</evidence>
<keyword evidence="2" id="KW-1185">Reference proteome</keyword>
<evidence type="ECO:0000313" key="1">
    <source>
        <dbReference type="EMBL" id="QHN65151.1"/>
    </source>
</evidence>
<dbReference type="GO" id="GO:0005737">
    <property type="term" value="C:cytoplasm"/>
    <property type="evidence" value="ECO:0007669"/>
    <property type="project" value="TreeGrafter"/>
</dbReference>
<dbReference type="GO" id="GO:0004077">
    <property type="term" value="F:biotin--[biotin carboxyl-carrier protein] ligase activity"/>
    <property type="evidence" value="ECO:0007669"/>
    <property type="project" value="UniProtKB-EC"/>
</dbReference>
<dbReference type="KEGG" id="bcad:DBX24_04185"/>
<dbReference type="PANTHER" id="PTHR12835">
    <property type="entry name" value="BIOTIN PROTEIN LIGASE"/>
    <property type="match status" value="1"/>
</dbReference>
<dbReference type="CDD" id="cd16442">
    <property type="entry name" value="BPL"/>
    <property type="match status" value="1"/>
</dbReference>
<organism evidence="1 2">
    <name type="scientific">Bergeyella cardium</name>
    <dbReference type="NCBI Taxonomy" id="1585976"/>
    <lineage>
        <taxon>Bacteria</taxon>
        <taxon>Pseudomonadati</taxon>
        <taxon>Bacteroidota</taxon>
        <taxon>Flavobacteriia</taxon>
        <taxon>Flavobacteriales</taxon>
        <taxon>Weeksellaceae</taxon>
        <taxon>Bergeyella</taxon>
    </lineage>
</organism>
<dbReference type="OrthoDB" id="9807064at2"/>
<dbReference type="EMBL" id="CP029149">
    <property type="protein sequence ID" value="QHN65151.1"/>
    <property type="molecule type" value="Genomic_DNA"/>
</dbReference>
<dbReference type="InterPro" id="IPR004408">
    <property type="entry name" value="Biotin_CoA_COase_ligase"/>
</dbReference>
<dbReference type="InterPro" id="IPR004143">
    <property type="entry name" value="BPL_LPL_catalytic"/>
</dbReference>
<proteinExistence type="predicted"/>
<dbReference type="NCBIfam" id="TIGR00121">
    <property type="entry name" value="birA_ligase"/>
    <property type="match status" value="1"/>
</dbReference>
<dbReference type="EC" id="6.3.4.15" evidence="1"/>
<accession>A0A6P1QWC1</accession>
<gene>
    <name evidence="1" type="ORF">DBX24_04185</name>
</gene>
<protein>
    <submittedName>
        <fullName evidence="1">Biotin--[acetyl-CoA-carboxylase] ligase</fullName>
        <ecNumber evidence="1">6.3.4.15</ecNumber>
    </submittedName>
</protein>
<dbReference type="InterPro" id="IPR045864">
    <property type="entry name" value="aa-tRNA-synth_II/BPL/LPL"/>
</dbReference>
<dbReference type="PROSITE" id="PS51733">
    <property type="entry name" value="BPL_LPL_CATALYTIC"/>
    <property type="match status" value="1"/>
</dbReference>
<sequence>MYPLFYLSESLESTNEAILNYHTPSRPNIAIYTFNQINGKGQYGNTWKMPKDQNIAYSLLIDASLIPIGGNFVNFYTAVIIRDFLDNLSDEEVFIKWPNDIIINRKKVVGILIEQIKIDGKSFYIIGIGINVLQRDFSELTKAGSILTQTHQRFNLTSLSENFHFYFTKHITHQPSYNILERYNHHLFCRNSVALFSKSNIRQNGIIQYADEKGFLHILLEKDGLQKFFHKEIEMLY</sequence>
<name>A0A6P1QWC1_9FLAO</name>
<dbReference type="SUPFAM" id="SSF55681">
    <property type="entry name" value="Class II aaRS and biotin synthetases"/>
    <property type="match status" value="1"/>
</dbReference>
<keyword evidence="1" id="KW-0436">Ligase</keyword>
<reference evidence="1 2" key="1">
    <citation type="submission" date="2018-04" db="EMBL/GenBank/DDBJ databases">
        <title>Characteristic and Complete Genome Sequencing of A Novel Member of Infective Endocarditis Causative Bacteria: Bergeyella cardium QL-PH.</title>
        <authorList>
            <person name="Pan H."/>
            <person name="Sun E."/>
            <person name="Zhang Y."/>
        </authorList>
    </citation>
    <scope>NUCLEOTIDE SEQUENCE [LARGE SCALE GENOMIC DNA]</scope>
    <source>
        <strain evidence="1 2">HPQL</strain>
    </source>
</reference>
<dbReference type="Proteomes" id="UP000464318">
    <property type="component" value="Chromosome"/>
</dbReference>